<dbReference type="Proteomes" id="UP001054945">
    <property type="component" value="Unassembled WGS sequence"/>
</dbReference>
<organism evidence="1 2">
    <name type="scientific">Caerostris extrusa</name>
    <name type="common">Bark spider</name>
    <name type="synonym">Caerostris bankana</name>
    <dbReference type="NCBI Taxonomy" id="172846"/>
    <lineage>
        <taxon>Eukaryota</taxon>
        <taxon>Metazoa</taxon>
        <taxon>Ecdysozoa</taxon>
        <taxon>Arthropoda</taxon>
        <taxon>Chelicerata</taxon>
        <taxon>Arachnida</taxon>
        <taxon>Araneae</taxon>
        <taxon>Araneomorphae</taxon>
        <taxon>Entelegynae</taxon>
        <taxon>Araneoidea</taxon>
        <taxon>Araneidae</taxon>
        <taxon>Caerostris</taxon>
    </lineage>
</organism>
<comment type="caution">
    <text evidence="1">The sequence shown here is derived from an EMBL/GenBank/DDBJ whole genome shotgun (WGS) entry which is preliminary data.</text>
</comment>
<evidence type="ECO:0000313" key="2">
    <source>
        <dbReference type="Proteomes" id="UP001054945"/>
    </source>
</evidence>
<accession>A0AAV4NQ97</accession>
<evidence type="ECO:0000313" key="1">
    <source>
        <dbReference type="EMBL" id="GIX87085.1"/>
    </source>
</evidence>
<protein>
    <recommendedName>
        <fullName evidence="3">LAGLIDADG homing endonuclease</fullName>
    </recommendedName>
</protein>
<reference evidence="1 2" key="1">
    <citation type="submission" date="2021-06" db="EMBL/GenBank/DDBJ databases">
        <title>Caerostris extrusa draft genome.</title>
        <authorList>
            <person name="Kono N."/>
            <person name="Arakawa K."/>
        </authorList>
    </citation>
    <scope>NUCLEOTIDE SEQUENCE [LARGE SCALE GENOMIC DNA]</scope>
</reference>
<sequence length="135" mass="15463">MTVSVFQESGIYATSRTLLKIKQSLDNSDNGKLFQSLAGDGIKSRCRFNFRIFDEDGNFRRHRTNNIIGVVLIEVIDSLAYRVCMVGIRNWVKLKLLFEFYAMSSALSKSLTEVGTNEVRNFRYRAFGIFCKIAN</sequence>
<name>A0AAV4NQ97_CAEEX</name>
<dbReference type="EMBL" id="BPLR01003646">
    <property type="protein sequence ID" value="GIX87085.1"/>
    <property type="molecule type" value="Genomic_DNA"/>
</dbReference>
<gene>
    <name evidence="1" type="ORF">CEXT_54121</name>
</gene>
<dbReference type="AlphaFoldDB" id="A0AAV4NQ97"/>
<evidence type="ECO:0008006" key="3">
    <source>
        <dbReference type="Google" id="ProtNLM"/>
    </source>
</evidence>
<keyword evidence="2" id="KW-1185">Reference proteome</keyword>
<proteinExistence type="predicted"/>